<dbReference type="InterPro" id="IPR051198">
    <property type="entry name" value="BchE-like"/>
</dbReference>
<dbReference type="SFLD" id="SFLDG01082">
    <property type="entry name" value="B12-binding_domain_containing"/>
    <property type="match status" value="1"/>
</dbReference>
<dbReference type="InterPro" id="IPR023404">
    <property type="entry name" value="rSAM_horseshoe"/>
</dbReference>
<comment type="caution">
    <text evidence="8">The sequence shown here is derived from an EMBL/GenBank/DDBJ whole genome shotgun (WGS) entry which is preliminary data.</text>
</comment>
<gene>
    <name evidence="8" type="ORF">A3H60_02130</name>
</gene>
<dbReference type="AlphaFoldDB" id="A0A1G2UNC4"/>
<evidence type="ECO:0000256" key="2">
    <source>
        <dbReference type="ARBA" id="ARBA00022691"/>
    </source>
</evidence>
<dbReference type="InterPro" id="IPR006158">
    <property type="entry name" value="Cobalamin-bd"/>
</dbReference>
<evidence type="ECO:0000259" key="7">
    <source>
        <dbReference type="PROSITE" id="PS51918"/>
    </source>
</evidence>
<dbReference type="Pfam" id="PF04055">
    <property type="entry name" value="Radical_SAM"/>
    <property type="match status" value="1"/>
</dbReference>
<dbReference type="Gene3D" id="3.80.30.20">
    <property type="entry name" value="tm_1862 like domain"/>
    <property type="match status" value="1"/>
</dbReference>
<dbReference type="EMBL" id="MHWP01000004">
    <property type="protein sequence ID" value="OHB10904.1"/>
    <property type="molecule type" value="Genomic_DNA"/>
</dbReference>
<dbReference type="SMART" id="SM00729">
    <property type="entry name" value="Elp3"/>
    <property type="match status" value="1"/>
</dbReference>
<evidence type="ECO:0000313" key="8">
    <source>
        <dbReference type="EMBL" id="OHB10904.1"/>
    </source>
</evidence>
<comment type="cofactor">
    <cofactor evidence="1">
        <name>[4Fe-4S] cluster</name>
        <dbReference type="ChEBI" id="CHEBI:49883"/>
    </cofactor>
</comment>
<dbReference type="PANTHER" id="PTHR43409">
    <property type="entry name" value="ANAEROBIC MAGNESIUM-PROTOPORPHYRIN IX MONOMETHYL ESTER CYCLASE-RELATED"/>
    <property type="match status" value="1"/>
</dbReference>
<dbReference type="PANTHER" id="PTHR43409:SF7">
    <property type="entry name" value="BLL1977 PROTEIN"/>
    <property type="match status" value="1"/>
</dbReference>
<dbReference type="GO" id="GO:0031419">
    <property type="term" value="F:cobalamin binding"/>
    <property type="evidence" value="ECO:0007669"/>
    <property type="project" value="InterPro"/>
</dbReference>
<keyword evidence="3" id="KW-0479">Metal-binding</keyword>
<dbReference type="GO" id="GO:0046872">
    <property type="term" value="F:metal ion binding"/>
    <property type="evidence" value="ECO:0007669"/>
    <property type="project" value="UniProtKB-KW"/>
</dbReference>
<evidence type="ECO:0000256" key="4">
    <source>
        <dbReference type="ARBA" id="ARBA00023004"/>
    </source>
</evidence>
<feature type="domain" description="Radical SAM core" evidence="7">
    <location>
        <begin position="248"/>
        <end position="481"/>
    </location>
</feature>
<evidence type="ECO:0000256" key="5">
    <source>
        <dbReference type="ARBA" id="ARBA00023014"/>
    </source>
</evidence>
<evidence type="ECO:0000313" key="9">
    <source>
        <dbReference type="Proteomes" id="UP000177202"/>
    </source>
</evidence>
<protein>
    <submittedName>
        <fullName evidence="8">Uncharacterized protein</fullName>
    </submittedName>
</protein>
<dbReference type="Proteomes" id="UP000177202">
    <property type="component" value="Unassembled WGS sequence"/>
</dbReference>
<dbReference type="SUPFAM" id="SSF102114">
    <property type="entry name" value="Radical SAM enzymes"/>
    <property type="match status" value="1"/>
</dbReference>
<dbReference type="CDD" id="cd01335">
    <property type="entry name" value="Radical_SAM"/>
    <property type="match status" value="1"/>
</dbReference>
<proteinExistence type="predicted"/>
<evidence type="ECO:0000256" key="1">
    <source>
        <dbReference type="ARBA" id="ARBA00001966"/>
    </source>
</evidence>
<dbReference type="GO" id="GO:0003824">
    <property type="term" value="F:catalytic activity"/>
    <property type="evidence" value="ECO:0007669"/>
    <property type="project" value="InterPro"/>
</dbReference>
<dbReference type="PROSITE" id="PS51918">
    <property type="entry name" value="RADICAL_SAM"/>
    <property type="match status" value="1"/>
</dbReference>
<dbReference type="PROSITE" id="PS51332">
    <property type="entry name" value="B12_BINDING"/>
    <property type="match status" value="1"/>
</dbReference>
<keyword evidence="2" id="KW-0949">S-adenosyl-L-methionine</keyword>
<reference evidence="8 9" key="1">
    <citation type="journal article" date="2016" name="Nat. Commun.">
        <title>Thousands of microbial genomes shed light on interconnected biogeochemical processes in an aquifer system.</title>
        <authorList>
            <person name="Anantharaman K."/>
            <person name="Brown C.T."/>
            <person name="Hug L.A."/>
            <person name="Sharon I."/>
            <person name="Castelle C.J."/>
            <person name="Probst A.J."/>
            <person name="Thomas B.C."/>
            <person name="Singh A."/>
            <person name="Wilkins M.J."/>
            <person name="Karaoz U."/>
            <person name="Brodie E.L."/>
            <person name="Williams K.H."/>
            <person name="Hubbard S.S."/>
            <person name="Banfield J.F."/>
        </authorList>
    </citation>
    <scope>NUCLEOTIDE SEQUENCE [LARGE SCALE GENOMIC DNA]</scope>
</reference>
<feature type="domain" description="B12-binding" evidence="6">
    <location>
        <begin position="24"/>
        <end position="184"/>
    </location>
</feature>
<keyword evidence="5" id="KW-0411">Iron-sulfur</keyword>
<evidence type="ECO:0000259" key="6">
    <source>
        <dbReference type="PROSITE" id="PS51332"/>
    </source>
</evidence>
<keyword evidence="4" id="KW-0408">Iron</keyword>
<dbReference type="STRING" id="1802772.A3H60_02130"/>
<sequence length="556" mass="61575">MPVAHTRLHPSEGVAQLGHNALKGGRILFINMPLRETAKPNTPPQGPGLMAARLRLYGAEPSIVDLNAYRVKDDDARERNLPNGRHLTLAEARNLIELHIGEHGEPDVIALSGMITTLRWQEAVAKICRSIVPDAFIVSGGGLATQVKLPLLRWIPELDAVAHSEGDDIILLLTHDVLTARRNAGLNWRSLMAESRMYAGDRPDNLDELPFAAWDLLHEDVLGNKVLEWYINVPVWGLAANNSSATPFSMKRSLTTVSSRGCPYDCGFCYRGAQGERNYGMRSAENLRKEVEWLVREYGIDFAGFPDDNFAVDKRRVVKLPEALGDLGIRWGTHTRLDECDERLDLMAKAGCIYIGAGAESASAHVLEEMHKGGFILRPRGSRENKLVKINGFDLPETMVNGSEKCREVGIHLNCTWIMAYPGERLEDLKTSVAFILWQVEQATRGLVSGTPEYENAVASINQRMFVATAYPGTAMFKHPKVKSLLHEHFGINFDQSGEPVADESLRSYILELDDATKVLHGSDGSPINSGDMPMDTFLEARGYVDSGQIARVLDM</sequence>
<dbReference type="SFLD" id="SFLDS00029">
    <property type="entry name" value="Radical_SAM"/>
    <property type="match status" value="1"/>
</dbReference>
<accession>A0A1G2UNC4</accession>
<dbReference type="InterPro" id="IPR006638">
    <property type="entry name" value="Elp3/MiaA/NifB-like_rSAM"/>
</dbReference>
<name>A0A1G2UNC4_9BACT</name>
<dbReference type="InterPro" id="IPR058240">
    <property type="entry name" value="rSAM_sf"/>
</dbReference>
<evidence type="ECO:0000256" key="3">
    <source>
        <dbReference type="ARBA" id="ARBA00022723"/>
    </source>
</evidence>
<dbReference type="InterPro" id="IPR007197">
    <property type="entry name" value="rSAM"/>
</dbReference>
<dbReference type="GO" id="GO:0051536">
    <property type="term" value="F:iron-sulfur cluster binding"/>
    <property type="evidence" value="ECO:0007669"/>
    <property type="project" value="UniProtKB-KW"/>
</dbReference>
<organism evidence="8 9">
    <name type="scientific">Candidatus Zambryskibacteria bacterium RIFCSPLOWO2_02_FULL_44_12b</name>
    <dbReference type="NCBI Taxonomy" id="1802772"/>
    <lineage>
        <taxon>Bacteria</taxon>
        <taxon>Candidatus Zambryskiibacteriota</taxon>
    </lineage>
</organism>